<dbReference type="Pfam" id="PF00512">
    <property type="entry name" value="HisKA"/>
    <property type="match status" value="1"/>
</dbReference>
<dbReference type="SMART" id="SM00448">
    <property type="entry name" value="REC"/>
    <property type="match status" value="1"/>
</dbReference>
<evidence type="ECO:0000259" key="6">
    <source>
        <dbReference type="PROSITE" id="PS50109"/>
    </source>
</evidence>
<dbReference type="InterPro" id="IPR003594">
    <property type="entry name" value="HATPase_dom"/>
</dbReference>
<feature type="transmembrane region" description="Helical" evidence="5">
    <location>
        <begin position="308"/>
        <end position="330"/>
    </location>
</feature>
<evidence type="ECO:0000256" key="2">
    <source>
        <dbReference type="ARBA" id="ARBA00012438"/>
    </source>
</evidence>
<proteinExistence type="predicted"/>
<keyword evidence="9" id="KW-1185">Reference proteome</keyword>
<dbReference type="CDD" id="cd17546">
    <property type="entry name" value="REC_hyHK_CKI1_RcsC-like"/>
    <property type="match status" value="1"/>
</dbReference>
<dbReference type="Pfam" id="PF02518">
    <property type="entry name" value="HATPase_c"/>
    <property type="match status" value="1"/>
</dbReference>
<dbReference type="PROSITE" id="PS50109">
    <property type="entry name" value="HIS_KIN"/>
    <property type="match status" value="1"/>
</dbReference>
<evidence type="ECO:0000313" key="8">
    <source>
        <dbReference type="EMBL" id="MCG2576342.1"/>
    </source>
</evidence>
<dbReference type="SUPFAM" id="SSF52172">
    <property type="entry name" value="CheY-like"/>
    <property type="match status" value="1"/>
</dbReference>
<dbReference type="InterPro" id="IPR036097">
    <property type="entry name" value="HisK_dim/P_sf"/>
</dbReference>
<gene>
    <name evidence="8" type="ORF">LZ012_04965</name>
</gene>
<dbReference type="InterPro" id="IPR003661">
    <property type="entry name" value="HisK_dim/P_dom"/>
</dbReference>
<dbReference type="SUPFAM" id="SSF47384">
    <property type="entry name" value="Homodimeric domain of signal transducing histidine kinase"/>
    <property type="match status" value="1"/>
</dbReference>
<dbReference type="CDD" id="cd00082">
    <property type="entry name" value="HisKA"/>
    <property type="match status" value="1"/>
</dbReference>
<dbReference type="Gene3D" id="1.10.287.130">
    <property type="match status" value="1"/>
</dbReference>
<dbReference type="EMBL" id="JAKLTN010000001">
    <property type="protein sequence ID" value="MCG2576342.1"/>
    <property type="molecule type" value="Genomic_DNA"/>
</dbReference>
<dbReference type="PRINTS" id="PR00344">
    <property type="entry name" value="BCTRLSENSOR"/>
</dbReference>
<dbReference type="SMART" id="SM00387">
    <property type="entry name" value="HATPase_c"/>
    <property type="match status" value="1"/>
</dbReference>
<dbReference type="GO" id="GO:0005524">
    <property type="term" value="F:ATP binding"/>
    <property type="evidence" value="ECO:0007669"/>
    <property type="project" value="UniProtKB-KW"/>
</dbReference>
<dbReference type="InterPro" id="IPR005467">
    <property type="entry name" value="His_kinase_dom"/>
</dbReference>
<dbReference type="CDD" id="cd18774">
    <property type="entry name" value="PDC2_HK_sensor"/>
    <property type="match status" value="1"/>
</dbReference>
<organism evidence="8 9">
    <name type="scientific">Dechloromonas hankyongensis</name>
    <dbReference type="NCBI Taxonomy" id="2908002"/>
    <lineage>
        <taxon>Bacteria</taxon>
        <taxon>Pseudomonadati</taxon>
        <taxon>Pseudomonadota</taxon>
        <taxon>Betaproteobacteria</taxon>
        <taxon>Rhodocyclales</taxon>
        <taxon>Azonexaceae</taxon>
        <taxon>Dechloromonas</taxon>
    </lineage>
</organism>
<dbReference type="SMART" id="SM00388">
    <property type="entry name" value="HisKA"/>
    <property type="match status" value="1"/>
</dbReference>
<dbReference type="InterPro" id="IPR004358">
    <property type="entry name" value="Sig_transdc_His_kin-like_C"/>
</dbReference>
<feature type="domain" description="Response regulatory" evidence="7">
    <location>
        <begin position="651"/>
        <end position="767"/>
    </location>
</feature>
<keyword evidence="5" id="KW-1133">Transmembrane helix</keyword>
<dbReference type="EC" id="2.7.13.3" evidence="2"/>
<dbReference type="CDD" id="cd16922">
    <property type="entry name" value="HATPase_EvgS-ArcB-TorS-like"/>
    <property type="match status" value="1"/>
</dbReference>
<evidence type="ECO:0000313" key="9">
    <source>
        <dbReference type="Proteomes" id="UP001165384"/>
    </source>
</evidence>
<dbReference type="PROSITE" id="PS50110">
    <property type="entry name" value="RESPONSE_REGULATORY"/>
    <property type="match status" value="1"/>
</dbReference>
<dbReference type="Gene3D" id="3.30.565.10">
    <property type="entry name" value="Histidine kinase-like ATPase, C-terminal domain"/>
    <property type="match status" value="1"/>
</dbReference>
<dbReference type="InterPro" id="IPR011006">
    <property type="entry name" value="CheY-like_superfamily"/>
</dbReference>
<dbReference type="SUPFAM" id="SSF55874">
    <property type="entry name" value="ATPase domain of HSP90 chaperone/DNA topoisomerase II/histidine kinase"/>
    <property type="match status" value="1"/>
</dbReference>
<evidence type="ECO:0000256" key="5">
    <source>
        <dbReference type="SAM" id="Phobius"/>
    </source>
</evidence>
<dbReference type="InterPro" id="IPR001789">
    <property type="entry name" value="Sig_transdc_resp-reg_receiver"/>
</dbReference>
<evidence type="ECO:0000256" key="3">
    <source>
        <dbReference type="ARBA" id="ARBA00022553"/>
    </source>
</evidence>
<feature type="transmembrane region" description="Helical" evidence="5">
    <location>
        <begin position="45"/>
        <end position="65"/>
    </location>
</feature>
<accession>A0ABS9JZK9</accession>
<dbReference type="Proteomes" id="UP001165384">
    <property type="component" value="Unassembled WGS sequence"/>
</dbReference>
<keyword evidence="5" id="KW-0812">Transmembrane</keyword>
<keyword evidence="5" id="KW-0472">Membrane</keyword>
<comment type="caution">
    <text evidence="8">The sequence shown here is derived from an EMBL/GenBank/DDBJ whole genome shotgun (WGS) entry which is preliminary data.</text>
</comment>
<keyword evidence="3 4" id="KW-0597">Phosphoprotein</keyword>
<dbReference type="PANTHER" id="PTHR45339:SF3">
    <property type="entry name" value="HISTIDINE KINASE"/>
    <property type="match status" value="1"/>
</dbReference>
<evidence type="ECO:0000259" key="7">
    <source>
        <dbReference type="PROSITE" id="PS50110"/>
    </source>
</evidence>
<sequence>MKQGEIRGDAASQAPAMAPVMAGAGGSAAPAARRARPVLNLLLRLLLWALLPGMLGAMVILYLAYRDDRVQHEVETIQMARALMQSVDSEMIKTRAVAQALSKSPYLASGDLAAFYRQATGVILLTGGGNNLVLTDQSGQQILNTARPFGTALPRHGSPETVERVFANSQPVISNIFMGSVLQRALMTVDVPVVIDGKVKYSLSISMLPEHFTDLLRSVGLPPDWVLAVFDAQGVVAARTHGPEKFVGKKAVPAVVKAIGERADGMVETRTLEGTPAIVVFSRSPLSQWSVGIGMPLEMFEGPLRDRFLFLLGIVLVLALVGLLAAALLATRIAASIRALIKPALAIGEGERFVKPQLDISEAAEVATAMETAAQLLAQRTAELDRARLDAEVANVAKSAFIANMSHEIRTPLNAITGMGHLIRRAGISPEQAVRLDKIDMAGRHLLQIINDILDLSKIEAGKFTLEETEVNVEAVMANVLSMLGERAQAKRLAFRSEAPAIPCRLLGDNTRLQQALLNFAGNAIKFTEHGSVTLRAEVEELTATSALLRFSVIDTGIGIEPAAQQKLFSVFEQADNSISRQFGGTGLGLSISKKLAELMGGTVGMVSTPGVGSTFWFTARLKIGGPAGRPLPATGESAESVLLRDYHGRRILLVEDEAVNREVALALLGDVGMVVDVAVDGVEAVDKAAAQTYDVILMDMQMPRMDGLEAARRIRRLPGCASLPILAMTANVFVEDKVRCHDAGMNDFIAKPVDPDLLFAILLQWLADPLHAEQAG</sequence>
<evidence type="ECO:0000256" key="1">
    <source>
        <dbReference type="ARBA" id="ARBA00000085"/>
    </source>
</evidence>
<dbReference type="PANTHER" id="PTHR45339">
    <property type="entry name" value="HYBRID SIGNAL TRANSDUCTION HISTIDINE KINASE J"/>
    <property type="match status" value="1"/>
</dbReference>
<dbReference type="Gene3D" id="3.40.50.2300">
    <property type="match status" value="1"/>
</dbReference>
<feature type="domain" description="Histidine kinase" evidence="6">
    <location>
        <begin position="404"/>
        <end position="624"/>
    </location>
</feature>
<dbReference type="InterPro" id="IPR036890">
    <property type="entry name" value="HATPase_C_sf"/>
</dbReference>
<dbReference type="Pfam" id="PF00072">
    <property type="entry name" value="Response_reg"/>
    <property type="match status" value="1"/>
</dbReference>
<reference evidence="8" key="1">
    <citation type="submission" date="2022-01" db="EMBL/GenBank/DDBJ databases">
        <authorList>
            <person name="Jo J.-H."/>
            <person name="Im W.-T."/>
        </authorList>
    </citation>
    <scope>NUCLEOTIDE SEQUENCE</scope>
    <source>
        <strain evidence="8">XY25</strain>
    </source>
</reference>
<name>A0ABS9JZK9_9RHOO</name>
<comment type="catalytic activity">
    <reaction evidence="1">
        <text>ATP + protein L-histidine = ADP + protein N-phospho-L-histidine.</text>
        <dbReference type="EC" id="2.7.13.3"/>
    </reaction>
</comment>
<dbReference type="RefSeq" id="WP_275708168.1">
    <property type="nucleotide sequence ID" value="NZ_JAKLTN010000001.1"/>
</dbReference>
<protein>
    <recommendedName>
        <fullName evidence="2">histidine kinase</fullName>
        <ecNumber evidence="2">2.7.13.3</ecNumber>
    </recommendedName>
</protein>
<keyword evidence="8" id="KW-0547">Nucleotide-binding</keyword>
<feature type="modified residue" description="4-aspartylphosphate" evidence="4">
    <location>
        <position position="700"/>
    </location>
</feature>
<evidence type="ECO:0000256" key="4">
    <source>
        <dbReference type="PROSITE-ProRule" id="PRU00169"/>
    </source>
</evidence>
<keyword evidence="8" id="KW-0067">ATP-binding</keyword>